<dbReference type="RefSeq" id="WP_184891761.1">
    <property type="nucleotide sequence ID" value="NZ_JACHMX010000001.1"/>
</dbReference>
<feature type="domain" description="HTH araC/xylS-type" evidence="4">
    <location>
        <begin position="139"/>
        <end position="236"/>
    </location>
</feature>
<organism evidence="5 6">
    <name type="scientific">Amycolatopsis umgeniensis</name>
    <dbReference type="NCBI Taxonomy" id="336628"/>
    <lineage>
        <taxon>Bacteria</taxon>
        <taxon>Bacillati</taxon>
        <taxon>Actinomycetota</taxon>
        <taxon>Actinomycetes</taxon>
        <taxon>Pseudonocardiales</taxon>
        <taxon>Pseudonocardiaceae</taxon>
        <taxon>Amycolatopsis</taxon>
    </lineage>
</organism>
<protein>
    <submittedName>
        <fullName evidence="5">AraC-like DNA-binding protein</fullName>
    </submittedName>
</protein>
<dbReference type="PROSITE" id="PS01124">
    <property type="entry name" value="HTH_ARAC_FAMILY_2"/>
    <property type="match status" value="1"/>
</dbReference>
<dbReference type="InterPro" id="IPR018060">
    <property type="entry name" value="HTH_AraC"/>
</dbReference>
<dbReference type="InterPro" id="IPR011051">
    <property type="entry name" value="RmlC_Cupin_sf"/>
</dbReference>
<dbReference type="PANTHER" id="PTHR11019:SF199">
    <property type="entry name" value="HTH-TYPE TRANSCRIPTIONAL REGULATOR NIMR"/>
    <property type="match status" value="1"/>
</dbReference>
<dbReference type="SMART" id="SM00342">
    <property type="entry name" value="HTH_ARAC"/>
    <property type="match status" value="1"/>
</dbReference>
<reference evidence="5 6" key="1">
    <citation type="submission" date="2020-08" db="EMBL/GenBank/DDBJ databases">
        <title>Sequencing the genomes of 1000 actinobacteria strains.</title>
        <authorList>
            <person name="Klenk H.-P."/>
        </authorList>
    </citation>
    <scope>NUCLEOTIDE SEQUENCE [LARGE SCALE GENOMIC DNA]</scope>
    <source>
        <strain evidence="5 6">DSM 45272</strain>
    </source>
</reference>
<accession>A0A841AP14</accession>
<evidence type="ECO:0000259" key="4">
    <source>
        <dbReference type="PROSITE" id="PS01124"/>
    </source>
</evidence>
<dbReference type="Proteomes" id="UP000580861">
    <property type="component" value="Unassembled WGS sequence"/>
</dbReference>
<dbReference type="SUPFAM" id="SSF46689">
    <property type="entry name" value="Homeodomain-like"/>
    <property type="match status" value="1"/>
</dbReference>
<evidence type="ECO:0000256" key="2">
    <source>
        <dbReference type="ARBA" id="ARBA00023125"/>
    </source>
</evidence>
<dbReference type="Pfam" id="PF12833">
    <property type="entry name" value="HTH_18"/>
    <property type="match status" value="1"/>
</dbReference>
<gene>
    <name evidence="5" type="ORF">HDA45_000596</name>
</gene>
<evidence type="ECO:0000313" key="5">
    <source>
        <dbReference type="EMBL" id="MBB5850509.1"/>
    </source>
</evidence>
<dbReference type="AlphaFoldDB" id="A0A841AP14"/>
<dbReference type="PANTHER" id="PTHR11019">
    <property type="entry name" value="HTH-TYPE TRANSCRIPTIONAL REGULATOR NIMR"/>
    <property type="match status" value="1"/>
</dbReference>
<dbReference type="InterPro" id="IPR009057">
    <property type="entry name" value="Homeodomain-like_sf"/>
</dbReference>
<dbReference type="SUPFAM" id="SSF51182">
    <property type="entry name" value="RmlC-like cupins"/>
    <property type="match status" value="1"/>
</dbReference>
<sequence length="240" mass="26129">METSPEEVEPWGHDDHVHDFHQFVVVMSGYALFRVEGVDFEVVPRRGLWIPAGMVHRARFSADALLTPLNFDEVKAAGMPAAPAEVVIGPELRDALGPALRAAMLNLEDSGVIADAYRALRQVITTVGALPLPEDGAAATVARWLLAHPEDTRTLGDWAAELFVSEATIRRAFLAGTGVTFTRWRNTARMHAALRLLADDLPVSVVAARVGFASVNGFILAFRREFGRTPGRHGTLRDAS</sequence>
<dbReference type="Gene3D" id="2.60.120.10">
    <property type="entry name" value="Jelly Rolls"/>
    <property type="match status" value="1"/>
</dbReference>
<dbReference type="GO" id="GO:0003700">
    <property type="term" value="F:DNA-binding transcription factor activity"/>
    <property type="evidence" value="ECO:0007669"/>
    <property type="project" value="InterPro"/>
</dbReference>
<dbReference type="InterPro" id="IPR003313">
    <property type="entry name" value="AraC-bd"/>
</dbReference>
<dbReference type="PROSITE" id="PS00041">
    <property type="entry name" value="HTH_ARAC_FAMILY_1"/>
    <property type="match status" value="1"/>
</dbReference>
<dbReference type="Gene3D" id="1.10.10.60">
    <property type="entry name" value="Homeodomain-like"/>
    <property type="match status" value="1"/>
</dbReference>
<proteinExistence type="predicted"/>
<dbReference type="InterPro" id="IPR014710">
    <property type="entry name" value="RmlC-like_jellyroll"/>
</dbReference>
<name>A0A841AP14_9PSEU</name>
<keyword evidence="1" id="KW-0805">Transcription regulation</keyword>
<evidence type="ECO:0000256" key="1">
    <source>
        <dbReference type="ARBA" id="ARBA00023015"/>
    </source>
</evidence>
<dbReference type="GO" id="GO:0043565">
    <property type="term" value="F:sequence-specific DNA binding"/>
    <property type="evidence" value="ECO:0007669"/>
    <property type="project" value="InterPro"/>
</dbReference>
<keyword evidence="6" id="KW-1185">Reference proteome</keyword>
<keyword evidence="3" id="KW-0804">Transcription</keyword>
<dbReference type="EMBL" id="JACHMX010000001">
    <property type="protein sequence ID" value="MBB5850509.1"/>
    <property type="molecule type" value="Genomic_DNA"/>
</dbReference>
<evidence type="ECO:0000313" key="6">
    <source>
        <dbReference type="Proteomes" id="UP000580861"/>
    </source>
</evidence>
<comment type="caution">
    <text evidence="5">The sequence shown here is derived from an EMBL/GenBank/DDBJ whole genome shotgun (WGS) entry which is preliminary data.</text>
</comment>
<evidence type="ECO:0000256" key="3">
    <source>
        <dbReference type="ARBA" id="ARBA00023163"/>
    </source>
</evidence>
<dbReference type="Pfam" id="PF02311">
    <property type="entry name" value="AraC_binding"/>
    <property type="match status" value="1"/>
</dbReference>
<dbReference type="InterPro" id="IPR018062">
    <property type="entry name" value="HTH_AraC-typ_CS"/>
</dbReference>
<keyword evidence="2 5" id="KW-0238">DNA-binding</keyword>